<dbReference type="KEGG" id="ccro:CMC5_024180"/>
<protein>
    <submittedName>
        <fullName evidence="1">Uncharacterized protein</fullName>
    </submittedName>
</protein>
<proteinExistence type="predicted"/>
<dbReference type="STRING" id="52.CMC5_024180"/>
<dbReference type="EMBL" id="CP012159">
    <property type="protein sequence ID" value="AKT38275.1"/>
    <property type="molecule type" value="Genomic_DNA"/>
</dbReference>
<evidence type="ECO:0000313" key="2">
    <source>
        <dbReference type="Proteomes" id="UP000067626"/>
    </source>
</evidence>
<evidence type="ECO:0000313" key="1">
    <source>
        <dbReference type="EMBL" id="AKT38275.1"/>
    </source>
</evidence>
<name>A0A0K1EBN1_CHOCO</name>
<dbReference type="AlphaFoldDB" id="A0A0K1EBN1"/>
<organism evidence="1 2">
    <name type="scientific">Chondromyces crocatus</name>
    <dbReference type="NCBI Taxonomy" id="52"/>
    <lineage>
        <taxon>Bacteria</taxon>
        <taxon>Pseudomonadati</taxon>
        <taxon>Myxococcota</taxon>
        <taxon>Polyangia</taxon>
        <taxon>Polyangiales</taxon>
        <taxon>Polyangiaceae</taxon>
        <taxon>Chondromyces</taxon>
    </lineage>
</organism>
<sequence length="46" mass="4909">MIIKLLGTLPAEGNRRLWAMTQKDVAGALGFSSTPTTAANAVERYS</sequence>
<dbReference type="Proteomes" id="UP000067626">
    <property type="component" value="Chromosome"/>
</dbReference>
<keyword evidence="2" id="KW-1185">Reference proteome</keyword>
<dbReference type="RefSeq" id="WP_156338498.1">
    <property type="nucleotide sequence ID" value="NZ_CP012159.1"/>
</dbReference>
<gene>
    <name evidence="1" type="ORF">CMC5_024180</name>
</gene>
<accession>A0A0K1EBN1</accession>
<reference evidence="1 2" key="1">
    <citation type="submission" date="2015-07" db="EMBL/GenBank/DDBJ databases">
        <title>Genome analysis of myxobacterium Chondromyces crocatus Cm c5 reveals a high potential for natural compound synthesis and the genetic basis for the loss of fruiting body formation.</title>
        <authorList>
            <person name="Zaburannyi N."/>
            <person name="Bunk B."/>
            <person name="Maier J."/>
            <person name="Overmann J."/>
            <person name="Mueller R."/>
        </authorList>
    </citation>
    <scope>NUCLEOTIDE SEQUENCE [LARGE SCALE GENOMIC DNA]</scope>
    <source>
        <strain evidence="1 2">Cm c5</strain>
    </source>
</reference>